<evidence type="ECO:0000256" key="1">
    <source>
        <dbReference type="SAM" id="Phobius"/>
    </source>
</evidence>
<keyword evidence="1" id="KW-0812">Transmembrane</keyword>
<evidence type="ECO:0000313" key="2">
    <source>
        <dbReference type="EMBL" id="MBC8561233.1"/>
    </source>
</evidence>
<reference evidence="2 3" key="1">
    <citation type="submission" date="2020-08" db="EMBL/GenBank/DDBJ databases">
        <title>Genome public.</title>
        <authorList>
            <person name="Liu C."/>
            <person name="Sun Q."/>
        </authorList>
    </citation>
    <scope>NUCLEOTIDE SEQUENCE [LARGE SCALE GENOMIC DNA]</scope>
    <source>
        <strain evidence="2 3">NSJ-37</strain>
    </source>
</reference>
<comment type="caution">
    <text evidence="2">The sequence shown here is derived from an EMBL/GenBank/DDBJ whole genome shotgun (WGS) entry which is preliminary data.</text>
</comment>
<dbReference type="RefSeq" id="WP_249296959.1">
    <property type="nucleotide sequence ID" value="NZ_JACRSX010000001.1"/>
</dbReference>
<evidence type="ECO:0000313" key="3">
    <source>
        <dbReference type="Proteomes" id="UP000606193"/>
    </source>
</evidence>
<name>A0ABR7MZL9_9FIRM</name>
<dbReference type="EMBL" id="JACRSX010000001">
    <property type="protein sequence ID" value="MBC8561233.1"/>
    <property type="molecule type" value="Genomic_DNA"/>
</dbReference>
<accession>A0ABR7MZL9</accession>
<feature type="transmembrane region" description="Helical" evidence="1">
    <location>
        <begin position="29"/>
        <end position="56"/>
    </location>
</feature>
<gene>
    <name evidence="2" type="ORF">H8704_01065</name>
</gene>
<keyword evidence="3" id="KW-1185">Reference proteome</keyword>
<protein>
    <submittedName>
        <fullName evidence="2">Uncharacterized protein</fullName>
    </submittedName>
</protein>
<proteinExistence type="predicted"/>
<sequence length="63" mass="6965">MKSEDQVIIRCKDYNRYIRKHRRRDNMGALIGGIILLVVIVVAVVVGAVSAIVAAAKDTLKDE</sequence>
<dbReference type="Proteomes" id="UP000606193">
    <property type="component" value="Unassembled WGS sequence"/>
</dbReference>
<keyword evidence="1" id="KW-0472">Membrane</keyword>
<keyword evidence="1" id="KW-1133">Transmembrane helix</keyword>
<organism evidence="2 3">
    <name type="scientific">Jutongia huaianensis</name>
    <dbReference type="NCBI Taxonomy" id="2763668"/>
    <lineage>
        <taxon>Bacteria</taxon>
        <taxon>Bacillati</taxon>
        <taxon>Bacillota</taxon>
        <taxon>Clostridia</taxon>
        <taxon>Lachnospirales</taxon>
        <taxon>Lachnospiraceae</taxon>
        <taxon>Jutongia</taxon>
    </lineage>
</organism>